<proteinExistence type="predicted"/>
<evidence type="ECO:0000313" key="1">
    <source>
        <dbReference type="EMBL" id="KZE51011.1"/>
    </source>
</evidence>
<reference evidence="2" key="1">
    <citation type="submission" date="2016-01" db="EMBL/GenBank/DDBJ databases">
        <title>Whole genome sequencing of Bhargavaea cecembensis T14.</title>
        <authorList>
            <person name="Hong K.W."/>
        </authorList>
    </citation>
    <scope>NUCLEOTIDE SEQUENCE [LARGE SCALE GENOMIC DNA]</scope>
    <source>
        <strain evidence="2">M19</strain>
    </source>
</reference>
<dbReference type="RefSeq" id="WP_063190948.1">
    <property type="nucleotide sequence ID" value="NZ_JBLGCT010000001.1"/>
</dbReference>
<name>A0A163LU18_9BACI</name>
<dbReference type="OrthoDB" id="2973058at2"/>
<dbReference type="EMBL" id="LQQY01000009">
    <property type="protein sequence ID" value="KZE51011.1"/>
    <property type="molecule type" value="Genomic_DNA"/>
</dbReference>
<evidence type="ECO:0000313" key="2">
    <source>
        <dbReference type="Proteomes" id="UP000076510"/>
    </source>
</evidence>
<dbReference type="PROSITE" id="PS51257">
    <property type="entry name" value="PROKAR_LIPOPROTEIN"/>
    <property type="match status" value="1"/>
</dbReference>
<sequence>MKRRWMFLIVIMVLLLSGCQRSAERKKAQYDPAIKQVLALEKDRIAGEFRLKREDTGIVVYGKGQYISLFFEPEPDVSAEALYQRNEQGSYDYIPEEERYDIFDRDEKVFEKDDYIEKLGIK</sequence>
<gene>
    <name evidence="1" type="ORF">AV649_16720</name>
</gene>
<dbReference type="AlphaFoldDB" id="A0A163LU18"/>
<protein>
    <recommendedName>
        <fullName evidence="3">DUF4467 domain-containing protein</fullName>
    </recommendedName>
</protein>
<evidence type="ECO:0008006" key="3">
    <source>
        <dbReference type="Google" id="ProtNLM"/>
    </source>
</evidence>
<organism evidence="1 2">
    <name type="scientific">Rossellomorea marisflavi</name>
    <dbReference type="NCBI Taxonomy" id="189381"/>
    <lineage>
        <taxon>Bacteria</taxon>
        <taxon>Bacillati</taxon>
        <taxon>Bacillota</taxon>
        <taxon>Bacilli</taxon>
        <taxon>Bacillales</taxon>
        <taxon>Bacillaceae</taxon>
        <taxon>Rossellomorea</taxon>
    </lineage>
</organism>
<accession>A0A163LU18</accession>
<comment type="caution">
    <text evidence="1">The sequence shown here is derived from an EMBL/GenBank/DDBJ whole genome shotgun (WGS) entry which is preliminary data.</text>
</comment>
<dbReference type="Proteomes" id="UP000076510">
    <property type="component" value="Unassembled WGS sequence"/>
</dbReference>